<dbReference type="AlphaFoldDB" id="A0A2P6S8Q2"/>
<dbReference type="GO" id="GO:0046983">
    <property type="term" value="F:protein dimerization activity"/>
    <property type="evidence" value="ECO:0007669"/>
    <property type="project" value="InterPro"/>
</dbReference>
<accession>A0A2P6S8Q2</accession>
<dbReference type="Gramene" id="PRQ55052">
    <property type="protein sequence ID" value="PRQ55052"/>
    <property type="gene ID" value="RchiOBHm_Chr1g0320361"/>
</dbReference>
<proteinExistence type="predicted"/>
<feature type="domain" description="HAT C-terminal dimerisation" evidence="1">
    <location>
        <begin position="757"/>
        <end position="835"/>
    </location>
</feature>
<keyword evidence="4" id="KW-1185">Reference proteome</keyword>
<dbReference type="Pfam" id="PF14291">
    <property type="entry name" value="DUF4371"/>
    <property type="match status" value="1"/>
</dbReference>
<dbReference type="SUPFAM" id="SSF53098">
    <property type="entry name" value="Ribonuclease H-like"/>
    <property type="match status" value="1"/>
</dbReference>
<evidence type="ECO:0000259" key="1">
    <source>
        <dbReference type="Pfam" id="PF05699"/>
    </source>
</evidence>
<gene>
    <name evidence="3" type="ORF">RchiOBHm_Chr1g0320361</name>
</gene>
<dbReference type="STRING" id="74649.A0A2P6S8Q2"/>
<evidence type="ECO:0000313" key="4">
    <source>
        <dbReference type="Proteomes" id="UP000238479"/>
    </source>
</evidence>
<sequence>MIEHLRRGSNHSIVEFVGLLVGFEVVIMAPTRKFKSGAQKRKEKDRREALRKTQVGSLNKYFSSNKEEACQAVNENTSEEPEQVVNDHHIEEAEELNQSENEENNEILNEDVHNAEPNQSENEEINDIINEDVHTTNSTEEILFDMDDPGNWNRTDQNITDFLVERGPKRDNNVIFPRDKCDRCFSSKHYFRELPNGEKQERKWLKHLVGQLADEGVNDWHNISDRLKSHERSRYHIGSMTSWMELAKRLKLKLTIDASLQEQINQEKEHWKQVLERILAVVKRLGKNNLAFRGDSEKLYEENNGIFLQMIELLAEFDSTMQEHVRRINKHEVQYHYLSHKIQNEMIQLLAGEVKSSIISRIKEAKYFSVILDCTPDVSNEEQMSLVLRSVNVSATPIVVEEYFLEFLKVSDTSGLGLLNELLTALKTLGLDVNDIRGQGYDNGSNMKGKNKGVQSRLLEINPKAFYTPCACHSLNLVLSDMAHCCPKAESFFGVIQRIYSLFSASTKRWQVFTEHVTGFTVKPLSETRWESRVESVKAIRYQAPEIREALIHLVNGKEDVKTKSDAETLATYNLQNFEFLFGMIIWYELLHAVNNVSKVLQTEDMHVDTAIKELERLLSFLQKFRETGFEESLIEAKEIASEMGIEPVFMEKRTIHKKRQFGESSSEAVTQSAAESFKVNYFLYIVDQAISSFKTRFEQFKTFEENFGLLFDLDKLRSADRDSLKSFCANLTNLLKHGEISDLNEDDLYHDLRMLSEDLPNETKRAIDVLNYIKEVDGCYPNAWIAYRILLTIPVTVASAERSFSKLKLIKSYLRSTMSQERLSGLAMISIEKDIVGKLDYVNLISTFASKNARRVIFQ</sequence>
<protein>
    <submittedName>
        <fullName evidence="3">Putative HAT dimerization domain, ribonuclease H-like domain-containing protein</fullName>
    </submittedName>
</protein>
<evidence type="ECO:0000259" key="2">
    <source>
        <dbReference type="Pfam" id="PF14291"/>
    </source>
</evidence>
<dbReference type="Proteomes" id="UP000238479">
    <property type="component" value="Chromosome 1"/>
</dbReference>
<dbReference type="PANTHER" id="PTHR45749">
    <property type="match status" value="1"/>
</dbReference>
<reference evidence="3 4" key="1">
    <citation type="journal article" date="2018" name="Nat. Genet.">
        <title>The Rosa genome provides new insights in the design of modern roses.</title>
        <authorList>
            <person name="Bendahmane M."/>
        </authorList>
    </citation>
    <scope>NUCLEOTIDE SEQUENCE [LARGE SCALE GENOMIC DNA]</scope>
    <source>
        <strain evidence="4">cv. Old Blush</strain>
    </source>
</reference>
<dbReference type="InterPro" id="IPR012337">
    <property type="entry name" value="RNaseH-like_sf"/>
</dbReference>
<dbReference type="InterPro" id="IPR008906">
    <property type="entry name" value="HATC_C_dom"/>
</dbReference>
<evidence type="ECO:0000313" key="3">
    <source>
        <dbReference type="EMBL" id="PRQ55052.1"/>
    </source>
</evidence>
<dbReference type="InterPro" id="IPR025398">
    <property type="entry name" value="DUF4371"/>
</dbReference>
<name>A0A2P6S8Q2_ROSCH</name>
<dbReference type="EMBL" id="PDCK01000039">
    <property type="protein sequence ID" value="PRQ55052.1"/>
    <property type="molecule type" value="Genomic_DNA"/>
</dbReference>
<dbReference type="OMA" id="NMRGINK"/>
<dbReference type="PANTHER" id="PTHR45749:SF35">
    <property type="entry name" value="AC-LIKE TRANSPOSASE-RELATED"/>
    <property type="match status" value="1"/>
</dbReference>
<dbReference type="Pfam" id="PF05699">
    <property type="entry name" value="Dimer_Tnp_hAT"/>
    <property type="match status" value="1"/>
</dbReference>
<feature type="domain" description="DUF4371" evidence="2">
    <location>
        <begin position="252"/>
        <end position="452"/>
    </location>
</feature>
<comment type="caution">
    <text evidence="3">The sequence shown here is derived from an EMBL/GenBank/DDBJ whole genome shotgun (WGS) entry which is preliminary data.</text>
</comment>
<organism evidence="3 4">
    <name type="scientific">Rosa chinensis</name>
    <name type="common">China rose</name>
    <dbReference type="NCBI Taxonomy" id="74649"/>
    <lineage>
        <taxon>Eukaryota</taxon>
        <taxon>Viridiplantae</taxon>
        <taxon>Streptophyta</taxon>
        <taxon>Embryophyta</taxon>
        <taxon>Tracheophyta</taxon>
        <taxon>Spermatophyta</taxon>
        <taxon>Magnoliopsida</taxon>
        <taxon>eudicotyledons</taxon>
        <taxon>Gunneridae</taxon>
        <taxon>Pentapetalae</taxon>
        <taxon>rosids</taxon>
        <taxon>fabids</taxon>
        <taxon>Rosales</taxon>
        <taxon>Rosaceae</taxon>
        <taxon>Rosoideae</taxon>
        <taxon>Rosoideae incertae sedis</taxon>
        <taxon>Rosa</taxon>
    </lineage>
</organism>